<name>A0A239CQG2_9BURK</name>
<dbReference type="Pfam" id="PF08750">
    <property type="entry name" value="CNP1"/>
    <property type="match status" value="1"/>
</dbReference>
<keyword evidence="3" id="KW-1185">Reference proteome</keyword>
<accession>A0A239CQG2</accession>
<dbReference type="AlphaFoldDB" id="A0A239CQG2"/>
<dbReference type="OrthoDB" id="7066954at2"/>
<dbReference type="InterPro" id="IPR014861">
    <property type="entry name" value="CNP1-like_dom"/>
</dbReference>
<dbReference type="Proteomes" id="UP000198284">
    <property type="component" value="Unassembled WGS sequence"/>
</dbReference>
<evidence type="ECO:0000259" key="1">
    <source>
        <dbReference type="Pfam" id="PF08750"/>
    </source>
</evidence>
<protein>
    <submittedName>
        <fullName evidence="2">CNP1-like family protein</fullName>
    </submittedName>
</protein>
<dbReference type="RefSeq" id="WP_089397772.1">
    <property type="nucleotide sequence ID" value="NZ_FZOT01000001.1"/>
</dbReference>
<dbReference type="EMBL" id="FZOT01000001">
    <property type="protein sequence ID" value="SNS22347.1"/>
    <property type="molecule type" value="Genomic_DNA"/>
</dbReference>
<proteinExistence type="predicted"/>
<organism evidence="2 3">
    <name type="scientific">Noviherbaspirillum humi</name>
    <dbReference type="NCBI Taxonomy" id="1688639"/>
    <lineage>
        <taxon>Bacteria</taxon>
        <taxon>Pseudomonadati</taxon>
        <taxon>Pseudomonadota</taxon>
        <taxon>Betaproteobacteria</taxon>
        <taxon>Burkholderiales</taxon>
        <taxon>Oxalobacteraceae</taxon>
        <taxon>Noviherbaspirillum</taxon>
    </lineage>
</organism>
<evidence type="ECO:0000313" key="3">
    <source>
        <dbReference type="Proteomes" id="UP000198284"/>
    </source>
</evidence>
<evidence type="ECO:0000313" key="2">
    <source>
        <dbReference type="EMBL" id="SNS22347.1"/>
    </source>
</evidence>
<reference evidence="2 3" key="1">
    <citation type="submission" date="2017-06" db="EMBL/GenBank/DDBJ databases">
        <authorList>
            <person name="Kim H.J."/>
            <person name="Triplett B.A."/>
        </authorList>
    </citation>
    <scope>NUCLEOTIDE SEQUENCE [LARGE SCALE GENOMIC DNA]</scope>
    <source>
        <strain evidence="2 3">U15</strain>
    </source>
</reference>
<gene>
    <name evidence="2" type="ORF">SAMN06265795_101595</name>
</gene>
<feature type="domain" description="CNP1-like uncharacterised" evidence="1">
    <location>
        <begin position="57"/>
        <end position="188"/>
    </location>
</feature>
<sequence length="191" mass="20373">MTENKTQQSTNGAAALAASRRKGMALATMVCGLTLMAALAHGQQPNEGEDGDDEGGKVWRELEVAPPAPPVAAELIPFDAGATATQTFLVDPKSISVGSDGVVRYTLVSRSAAGATNVSFEGIRCSSFEKKILAIGRPDGSWAKSRRDQWDKISLNGINRQHASLARDFFCDGSLIAGTPERMVQRLRAQR</sequence>